<reference evidence="3" key="1">
    <citation type="journal article" date="2021" name="Nat. Commun.">
        <title>Genetic determinants of endophytism in the Arabidopsis root mycobiome.</title>
        <authorList>
            <person name="Mesny F."/>
            <person name="Miyauchi S."/>
            <person name="Thiergart T."/>
            <person name="Pickel B."/>
            <person name="Atanasova L."/>
            <person name="Karlsson M."/>
            <person name="Huettel B."/>
            <person name="Barry K.W."/>
            <person name="Haridas S."/>
            <person name="Chen C."/>
            <person name="Bauer D."/>
            <person name="Andreopoulos W."/>
            <person name="Pangilinan J."/>
            <person name="LaButti K."/>
            <person name="Riley R."/>
            <person name="Lipzen A."/>
            <person name="Clum A."/>
            <person name="Drula E."/>
            <person name="Henrissat B."/>
            <person name="Kohler A."/>
            <person name="Grigoriev I.V."/>
            <person name="Martin F.M."/>
            <person name="Hacquard S."/>
        </authorList>
    </citation>
    <scope>NUCLEOTIDE SEQUENCE</scope>
    <source>
        <strain evidence="3">MPI-CAGE-CH-0230</strain>
    </source>
</reference>
<feature type="region of interest" description="Disordered" evidence="2">
    <location>
        <begin position="706"/>
        <end position="739"/>
    </location>
</feature>
<keyword evidence="4" id="KW-1185">Reference proteome</keyword>
<feature type="compositionally biased region" description="Basic and acidic residues" evidence="2">
    <location>
        <begin position="33"/>
        <end position="71"/>
    </location>
</feature>
<evidence type="ECO:0000313" key="3">
    <source>
        <dbReference type="EMBL" id="KAH7010798.1"/>
    </source>
</evidence>
<feature type="compositionally biased region" description="Basic and acidic residues" evidence="2">
    <location>
        <begin position="727"/>
        <end position="739"/>
    </location>
</feature>
<keyword evidence="1" id="KW-0175">Coiled coil</keyword>
<comment type="caution">
    <text evidence="3">The sequence shown here is derived from an EMBL/GenBank/DDBJ whole genome shotgun (WGS) entry which is preliminary data.</text>
</comment>
<organism evidence="3 4">
    <name type="scientific">Microdochium trichocladiopsis</name>
    <dbReference type="NCBI Taxonomy" id="1682393"/>
    <lineage>
        <taxon>Eukaryota</taxon>
        <taxon>Fungi</taxon>
        <taxon>Dikarya</taxon>
        <taxon>Ascomycota</taxon>
        <taxon>Pezizomycotina</taxon>
        <taxon>Sordariomycetes</taxon>
        <taxon>Xylariomycetidae</taxon>
        <taxon>Xylariales</taxon>
        <taxon>Microdochiaceae</taxon>
        <taxon>Microdochium</taxon>
    </lineage>
</organism>
<gene>
    <name evidence="3" type="ORF">B0I36DRAFT_389754</name>
</gene>
<name>A0A9P8XQD6_9PEZI</name>
<dbReference type="GeneID" id="70190909"/>
<accession>A0A9P8XQD6</accession>
<dbReference type="Proteomes" id="UP000756346">
    <property type="component" value="Unassembled WGS sequence"/>
</dbReference>
<feature type="coiled-coil region" evidence="1">
    <location>
        <begin position="285"/>
        <end position="323"/>
    </location>
</feature>
<dbReference type="AlphaFoldDB" id="A0A9P8XQD6"/>
<proteinExistence type="predicted"/>
<feature type="compositionally biased region" description="Polar residues" evidence="2">
    <location>
        <begin position="1"/>
        <end position="12"/>
    </location>
</feature>
<dbReference type="RefSeq" id="XP_046004283.1">
    <property type="nucleotide sequence ID" value="XM_046161363.1"/>
</dbReference>
<dbReference type="OrthoDB" id="10254988at2759"/>
<feature type="region of interest" description="Disordered" evidence="2">
    <location>
        <begin position="1"/>
        <end position="88"/>
    </location>
</feature>
<dbReference type="EMBL" id="JAGTJQ010000016">
    <property type="protein sequence ID" value="KAH7010798.1"/>
    <property type="molecule type" value="Genomic_DNA"/>
</dbReference>
<evidence type="ECO:0000313" key="4">
    <source>
        <dbReference type="Proteomes" id="UP000756346"/>
    </source>
</evidence>
<sequence length="739" mass="82963">MAADFTWQTENNPYADGRRGQPGTYRSQQNTRRTADKSRNQDSSSRRESRDEPVRKDSRDVKGPWDVRNDLAHGAQESSPQQDRASVVKAPGFLSRSRSAAPSRLVTAAKSELDMLSSEPPTTENPGYQDLFNTFWAWSDTLVDRVSVKSQFSRWNAEAGPRRAFNTKLEKADEGTSMALLRRTELRQQEKDEKLLKTKISETDKNHQKGLEELISKFIALTKPPPITAEVSERDCGTNQALERKLELLQSRIKQQEAAFAAGEHKLLKQERNVGAWQKEMQDQRNATLKAVETLRLENENLKKQLTTRMREVSEKSEKMSDKPSTECDGFRKDLKRIDDDSKARCKTMETLCQQTVERLSQSSAQVTSKITSMEAALNKQARECDNLGIQMQQVRDSCASLTSTIKSLEAEMENTTEKVDSLDLESLDKMVNTWVDNKIPGRVKGHEAEINNMRKELSALKDHLSVRHVSAATHLPNQSASVSPDYLDTKLAELYGKVQTTVAETSDWLGDELDGLRNDFQKLRDEKLAERIAALEAGGLEKSSDSAATLALASRLQDLEGQDLPGKVDSLQTLCMARLGEVEKSVKDWNTQVQERASQVLRQDFQAVKDKLEGVAMQANHLDTQFKNVTTKEMARMILGELNQVTNKSDSPGRKAIEAVEKLSSRLDTMSTELTQAKHAHAQAREHMQDEFTKLSDFVEVVARTGQRTGDKRSAEAQANGADSPVDPKRPRLSSNDR</sequence>
<evidence type="ECO:0000256" key="2">
    <source>
        <dbReference type="SAM" id="MobiDB-lite"/>
    </source>
</evidence>
<evidence type="ECO:0000256" key="1">
    <source>
        <dbReference type="SAM" id="Coils"/>
    </source>
</evidence>
<protein>
    <submittedName>
        <fullName evidence="3">Uncharacterized protein</fullName>
    </submittedName>
</protein>
<feature type="coiled-coil region" evidence="1">
    <location>
        <begin position="392"/>
        <end position="464"/>
    </location>
</feature>